<evidence type="ECO:0000313" key="2">
    <source>
        <dbReference type="Proteomes" id="UP000784294"/>
    </source>
</evidence>
<organism evidence="1 2">
    <name type="scientific">Protopolystoma xenopodis</name>
    <dbReference type="NCBI Taxonomy" id="117903"/>
    <lineage>
        <taxon>Eukaryota</taxon>
        <taxon>Metazoa</taxon>
        <taxon>Spiralia</taxon>
        <taxon>Lophotrochozoa</taxon>
        <taxon>Platyhelminthes</taxon>
        <taxon>Monogenea</taxon>
        <taxon>Polyopisthocotylea</taxon>
        <taxon>Polystomatidea</taxon>
        <taxon>Polystomatidae</taxon>
        <taxon>Protopolystoma</taxon>
    </lineage>
</organism>
<keyword evidence="2" id="KW-1185">Reference proteome</keyword>
<comment type="caution">
    <text evidence="1">The sequence shown here is derived from an EMBL/GenBank/DDBJ whole genome shotgun (WGS) entry which is preliminary data.</text>
</comment>
<gene>
    <name evidence="1" type="ORF">PXEA_LOCUS2626</name>
</gene>
<dbReference type="AlphaFoldDB" id="A0A448WDX0"/>
<proteinExistence type="predicted"/>
<dbReference type="Proteomes" id="UP000784294">
    <property type="component" value="Unassembled WGS sequence"/>
</dbReference>
<dbReference type="EMBL" id="CAAALY010005707">
    <property type="protein sequence ID" value="VEL09186.1"/>
    <property type="molecule type" value="Genomic_DNA"/>
</dbReference>
<accession>A0A448WDX0</accession>
<protein>
    <submittedName>
        <fullName evidence="1">Uncharacterized protein</fullName>
    </submittedName>
</protein>
<name>A0A448WDX0_9PLAT</name>
<evidence type="ECO:0000313" key="1">
    <source>
        <dbReference type="EMBL" id="VEL09186.1"/>
    </source>
</evidence>
<reference evidence="1" key="1">
    <citation type="submission" date="2018-11" db="EMBL/GenBank/DDBJ databases">
        <authorList>
            <consortium name="Pathogen Informatics"/>
        </authorList>
    </citation>
    <scope>NUCLEOTIDE SEQUENCE</scope>
</reference>
<sequence>MWPFIINVRRPIGASIRENTLSTRPILISGSSPTSASNFCSTLVPAYGVDFGESRLRDNWAPLESLPPPIPPHSSATLPCPSGKRGNILSGRLLPENLPSSTGRLSRTGLTGHITV</sequence>